<keyword evidence="4 10" id="KW-0732">Signal</keyword>
<name>A0ABR0FCR6_9PEZI</name>
<dbReference type="EC" id="3.2.1.101" evidence="3 8"/>
<keyword evidence="6" id="KW-0325">Glycoprotein</keyword>
<dbReference type="PIRSF" id="PIRSF016302">
    <property type="entry name" value="Man_a_manosd"/>
    <property type="match status" value="1"/>
</dbReference>
<comment type="caution">
    <text evidence="11">The sequence shown here is derived from an EMBL/GenBank/DDBJ whole genome shotgun (WGS) entry which is preliminary data.</text>
</comment>
<accession>A0ABR0FCR6</accession>
<evidence type="ECO:0000256" key="6">
    <source>
        <dbReference type="ARBA" id="ARBA00023180"/>
    </source>
</evidence>
<dbReference type="Proteomes" id="UP001322138">
    <property type="component" value="Unassembled WGS sequence"/>
</dbReference>
<keyword evidence="12" id="KW-1185">Reference proteome</keyword>
<dbReference type="InterPro" id="IPR014480">
    <property type="entry name" value="Mannan-1_6-alpha_mannosidase"/>
</dbReference>
<sequence length="470" mass="50352">MKQGALSLAVLSGAVSTAWAALNVDFGSADSIKAAAKDVAFDALSYYKGNESGEIPGLLGDAPFMGGKYFWWSGSVQWSTLIDYWYYTGDDSYNSVVSQGLLHQAGPNNDFMPPNATASISNDDQGFWGIAAMQAAELDFPASSIDWASLSRNVWTTQVRRFQQEEKDETCNGGLRWQIPATNVGFDYKNTISNAAFINLGARLGRWTGNATYVEWADRAWTWLTDIGFLTEDFSAYDGAHVGANCTDINKGEFSYSAGLLLQSAAFLYNQTTGDDQKRWRDRVTGLTKTILDKFFEEGYHYEIACEGRDDACTPDMLFFKGMVTRNLASTVQLAPFTKDAISKVLKTNAEAAVKTCTGGDNNRQCSFSWAKGKFDNETDIPSQLNTLSALTVLLQDEVSQKGIATNTTSNPDGGSDGGNGSDSNGNGNGKGNGQGQNGNGNGNGDGGSAGTTTRVTVGVLVAGLFAALL</sequence>
<gene>
    <name evidence="11" type="ORF">QC761_607690</name>
</gene>
<evidence type="ECO:0000256" key="10">
    <source>
        <dbReference type="SAM" id="SignalP"/>
    </source>
</evidence>
<dbReference type="PANTHER" id="PTHR12145:SF36">
    <property type="entry name" value="MANNAN ENDO-1,6-ALPHA-MANNOSIDASE DCW1"/>
    <property type="match status" value="1"/>
</dbReference>
<dbReference type="SUPFAM" id="SSF48208">
    <property type="entry name" value="Six-hairpin glycosidases"/>
    <property type="match status" value="1"/>
</dbReference>
<protein>
    <recommendedName>
        <fullName evidence="3 8">Mannan endo-1,6-alpha-mannosidase</fullName>
        <ecNumber evidence="3 8">3.2.1.101</ecNumber>
    </recommendedName>
</protein>
<evidence type="ECO:0000313" key="12">
    <source>
        <dbReference type="Proteomes" id="UP001322138"/>
    </source>
</evidence>
<dbReference type="EMBL" id="JAFFGZ010000008">
    <property type="protein sequence ID" value="KAK4640884.1"/>
    <property type="molecule type" value="Genomic_DNA"/>
</dbReference>
<feature type="compositionally biased region" description="Gly residues" evidence="9">
    <location>
        <begin position="415"/>
        <end position="450"/>
    </location>
</feature>
<evidence type="ECO:0000256" key="7">
    <source>
        <dbReference type="ARBA" id="ARBA00023295"/>
    </source>
</evidence>
<dbReference type="GeneID" id="87900682"/>
<comment type="similarity">
    <text evidence="2 8">Belongs to the glycosyl hydrolase 76 family.</text>
</comment>
<feature type="signal peptide" evidence="10">
    <location>
        <begin position="1"/>
        <end position="20"/>
    </location>
</feature>
<dbReference type="PANTHER" id="PTHR12145">
    <property type="entry name" value="MANNAN ENDO-1,6-ALPHA-MANNOSIDASE DCW1"/>
    <property type="match status" value="1"/>
</dbReference>
<evidence type="ECO:0000256" key="4">
    <source>
        <dbReference type="ARBA" id="ARBA00022729"/>
    </source>
</evidence>
<evidence type="ECO:0000256" key="8">
    <source>
        <dbReference type="PIRNR" id="PIRNR016302"/>
    </source>
</evidence>
<dbReference type="InterPro" id="IPR008928">
    <property type="entry name" value="6-hairpin_glycosidase_sf"/>
</dbReference>
<proteinExistence type="inferred from homology"/>
<evidence type="ECO:0000256" key="3">
    <source>
        <dbReference type="ARBA" id="ARBA00012350"/>
    </source>
</evidence>
<organism evidence="11 12">
    <name type="scientific">Podospora bellae-mahoneyi</name>
    <dbReference type="NCBI Taxonomy" id="2093777"/>
    <lineage>
        <taxon>Eukaryota</taxon>
        <taxon>Fungi</taxon>
        <taxon>Dikarya</taxon>
        <taxon>Ascomycota</taxon>
        <taxon>Pezizomycotina</taxon>
        <taxon>Sordariomycetes</taxon>
        <taxon>Sordariomycetidae</taxon>
        <taxon>Sordariales</taxon>
        <taxon>Podosporaceae</taxon>
        <taxon>Podospora</taxon>
    </lineage>
</organism>
<evidence type="ECO:0000256" key="1">
    <source>
        <dbReference type="ARBA" id="ARBA00001452"/>
    </source>
</evidence>
<feature type="chain" id="PRO_5045475919" description="Mannan endo-1,6-alpha-mannosidase" evidence="10">
    <location>
        <begin position="21"/>
        <end position="470"/>
    </location>
</feature>
<reference evidence="11 12" key="1">
    <citation type="journal article" date="2023" name="bioRxiv">
        <title>High-quality genome assemblies of four members of thePodospora anserinaspecies complex.</title>
        <authorList>
            <person name="Ament-Velasquez S.L."/>
            <person name="Vogan A.A."/>
            <person name="Wallerman O."/>
            <person name="Hartmann F."/>
            <person name="Gautier V."/>
            <person name="Silar P."/>
            <person name="Giraud T."/>
            <person name="Johannesson H."/>
        </authorList>
    </citation>
    <scope>NUCLEOTIDE SEQUENCE [LARGE SCALE GENOMIC DNA]</scope>
    <source>
        <strain evidence="11 12">CBS 112042</strain>
    </source>
</reference>
<dbReference type="Pfam" id="PF03663">
    <property type="entry name" value="Glyco_hydro_76"/>
    <property type="match status" value="1"/>
</dbReference>
<evidence type="ECO:0000256" key="2">
    <source>
        <dbReference type="ARBA" id="ARBA00009699"/>
    </source>
</evidence>
<keyword evidence="5 8" id="KW-0378">Hydrolase</keyword>
<feature type="region of interest" description="Disordered" evidence="9">
    <location>
        <begin position="404"/>
        <end position="450"/>
    </location>
</feature>
<evidence type="ECO:0000256" key="5">
    <source>
        <dbReference type="ARBA" id="ARBA00022801"/>
    </source>
</evidence>
<comment type="catalytic activity">
    <reaction evidence="1 8">
        <text>Random hydrolysis of (1-&gt;6)-alpha-D-mannosidic linkages in unbranched (1-&gt;6)-mannans.</text>
        <dbReference type="EC" id="3.2.1.101"/>
    </reaction>
</comment>
<dbReference type="Gene3D" id="1.50.10.20">
    <property type="match status" value="1"/>
</dbReference>
<evidence type="ECO:0000313" key="11">
    <source>
        <dbReference type="EMBL" id="KAK4640884.1"/>
    </source>
</evidence>
<evidence type="ECO:0000256" key="9">
    <source>
        <dbReference type="SAM" id="MobiDB-lite"/>
    </source>
</evidence>
<dbReference type="RefSeq" id="XP_062729860.1">
    <property type="nucleotide sequence ID" value="XM_062881200.1"/>
</dbReference>
<keyword evidence="7 8" id="KW-0326">Glycosidase</keyword>
<dbReference type="InterPro" id="IPR005198">
    <property type="entry name" value="Glyco_hydro_76"/>
</dbReference>